<dbReference type="RefSeq" id="WP_055653275.1">
    <property type="nucleotide sequence ID" value="NZ_CABIXC010000002.1"/>
</dbReference>
<dbReference type="GO" id="GO:0008736">
    <property type="term" value="F:L-fucose isomerase activity"/>
    <property type="evidence" value="ECO:0007669"/>
    <property type="project" value="InterPro"/>
</dbReference>
<evidence type="ECO:0000256" key="1">
    <source>
        <dbReference type="ARBA" id="ARBA00023235"/>
    </source>
</evidence>
<dbReference type="Proteomes" id="UP000095651">
    <property type="component" value="Unassembled WGS sequence"/>
</dbReference>
<protein>
    <submittedName>
        <fullName evidence="4">L-fucose isomerase</fullName>
    </submittedName>
</protein>
<dbReference type="InterPro" id="IPR015888">
    <property type="entry name" value="Fuc_isomerase_C"/>
</dbReference>
<evidence type="ECO:0000256" key="2">
    <source>
        <dbReference type="ARBA" id="ARBA00023277"/>
    </source>
</evidence>
<accession>A0A173ZHJ1</accession>
<dbReference type="PANTHER" id="PTHR36120">
    <property type="entry name" value="FUCOSE ISOMERASE"/>
    <property type="match status" value="1"/>
</dbReference>
<dbReference type="GO" id="GO:0006004">
    <property type="term" value="P:fucose metabolic process"/>
    <property type="evidence" value="ECO:0007669"/>
    <property type="project" value="InterPro"/>
</dbReference>
<dbReference type="EMBL" id="CYZE01000002">
    <property type="protein sequence ID" value="CUN75701.1"/>
    <property type="molecule type" value="Genomic_DNA"/>
</dbReference>
<reference evidence="4 5" key="1">
    <citation type="submission" date="2015-09" db="EMBL/GenBank/DDBJ databases">
        <authorList>
            <consortium name="Pathogen Informatics"/>
        </authorList>
    </citation>
    <scope>NUCLEOTIDE SEQUENCE [LARGE SCALE GENOMIC DNA]</scope>
    <source>
        <strain evidence="4 5">2789STDY5608850</strain>
    </source>
</reference>
<dbReference type="Pfam" id="PF02952">
    <property type="entry name" value="Fucose_iso_C"/>
    <property type="match status" value="1"/>
</dbReference>
<keyword evidence="2" id="KW-0119">Carbohydrate metabolism</keyword>
<sequence length="462" mass="52163">MYKQKVILGVAPVKRSFLSMEEAVRQKNRFMAVIRRTLSESVDIIDIDDISENGICWRTEETPAIVEKFKTAGIDALFLPFCDFGEEQAAAQIAASFHLPVLIWGARDERPNTDISRGRDTQCGMFAATKVLRRHGVKYSYIYNCETESDAFAQGYDRFIRTAAVLKALRNLRLAKIGDRPVPFMSVMTNEADLIRRMGVTVIPISPAEVSRRAKEIMEKKTEDFLSYYNDLTGRMNTDAMREELVEMAAATKLALSELMRENDCSVGAFECWSAFPSLIGVCPCVALGEMADEGYPLACEADVNGAITLAILRACSLYEKPPFLADLTIRNPIHDNSELLWHCGPFPYSLKAKDSPAALVDGQERFRMRPGHMTTCRFDDAEGKYYLFAGEGDTTEGPETNGTYVYLEVDDWKRWEEKLMFGPYIHHLGCAYGSYKPVLREVARYLDIIFDDADVRETYSL</sequence>
<dbReference type="SUPFAM" id="SSF53743">
    <property type="entry name" value="FucI/AraA N-terminal and middle domains"/>
    <property type="match status" value="1"/>
</dbReference>
<dbReference type="GO" id="GO:0005737">
    <property type="term" value="C:cytoplasm"/>
    <property type="evidence" value="ECO:0007669"/>
    <property type="project" value="InterPro"/>
</dbReference>
<dbReference type="PANTHER" id="PTHR36120:SF1">
    <property type="entry name" value="L-FUCOSE ISOMERASE C-TERMINAL DOMAIN-CONTAINING PROTEIN"/>
    <property type="match status" value="1"/>
</dbReference>
<evidence type="ECO:0000313" key="4">
    <source>
        <dbReference type="EMBL" id="CUN75701.1"/>
    </source>
</evidence>
<feature type="domain" description="L-fucose isomerase C-terminal" evidence="3">
    <location>
        <begin position="368"/>
        <end position="450"/>
    </location>
</feature>
<name>A0A173ZHJ1_9FIRM</name>
<proteinExistence type="predicted"/>
<dbReference type="InterPro" id="IPR009015">
    <property type="entry name" value="Fucose_isomerase_N/cen_sf"/>
</dbReference>
<gene>
    <name evidence="4" type="ORF">ERS852407_01010</name>
</gene>
<dbReference type="AlphaFoldDB" id="A0A173ZHJ1"/>
<evidence type="ECO:0000313" key="5">
    <source>
        <dbReference type="Proteomes" id="UP000095651"/>
    </source>
</evidence>
<keyword evidence="1 4" id="KW-0413">Isomerase</keyword>
<evidence type="ECO:0000259" key="3">
    <source>
        <dbReference type="Pfam" id="PF02952"/>
    </source>
</evidence>
<organism evidence="4 5">
    <name type="scientific">Hungatella hathewayi</name>
    <dbReference type="NCBI Taxonomy" id="154046"/>
    <lineage>
        <taxon>Bacteria</taxon>
        <taxon>Bacillati</taxon>
        <taxon>Bacillota</taxon>
        <taxon>Clostridia</taxon>
        <taxon>Lachnospirales</taxon>
        <taxon>Lachnospiraceae</taxon>
        <taxon>Hungatella</taxon>
    </lineage>
</organism>